<dbReference type="Gene3D" id="1.10.1040.50">
    <property type="match status" value="1"/>
</dbReference>
<dbReference type="SUPFAM" id="SSF52096">
    <property type="entry name" value="ClpP/crotonase"/>
    <property type="match status" value="1"/>
</dbReference>
<dbReference type="CDD" id="cd06558">
    <property type="entry name" value="crotonase-like"/>
    <property type="match status" value="1"/>
</dbReference>
<feature type="domain" description="3-hydroxyacyl-CoA dehydrogenase NAD binding" evidence="16">
    <location>
        <begin position="321"/>
        <end position="500"/>
    </location>
</feature>
<dbReference type="STRING" id="1354337.M983_0629"/>
<evidence type="ECO:0000259" key="15">
    <source>
        <dbReference type="Pfam" id="PF00725"/>
    </source>
</evidence>
<dbReference type="EC" id="4.2.1.17" evidence="4"/>
<dbReference type="SUPFAM" id="SSF51735">
    <property type="entry name" value="NAD(P)-binding Rossmann-fold domains"/>
    <property type="match status" value="1"/>
</dbReference>
<dbReference type="InterPro" id="IPR006108">
    <property type="entry name" value="3HC_DH_C"/>
</dbReference>
<feature type="domain" description="3-hydroxyacyl-CoA dehydrogenase C-terminal" evidence="15">
    <location>
        <begin position="503"/>
        <end position="596"/>
    </location>
</feature>
<dbReference type="InterPro" id="IPR006176">
    <property type="entry name" value="3-OHacyl-CoA_DH_NAD-bd"/>
</dbReference>
<keyword evidence="11 17" id="KW-0413">Isomerase</keyword>
<evidence type="ECO:0000256" key="14">
    <source>
        <dbReference type="ARBA" id="ARBA00049556"/>
    </source>
</evidence>
<dbReference type="PANTHER" id="PTHR43612:SF3">
    <property type="entry name" value="TRIFUNCTIONAL ENZYME SUBUNIT ALPHA, MITOCHONDRIAL"/>
    <property type="match status" value="1"/>
</dbReference>
<dbReference type="InterPro" id="IPR006180">
    <property type="entry name" value="3-OHacyl-CoA_DH_CS"/>
</dbReference>
<keyword evidence="12 17" id="KW-0456">Lyase</keyword>
<gene>
    <name evidence="17" type="ORF">M983_0629</name>
</gene>
<keyword evidence="6" id="KW-0276">Fatty acid metabolism</keyword>
<name>A0A198GE86_9GAMM</name>
<dbReference type="InterPro" id="IPR036291">
    <property type="entry name" value="NAD(P)-bd_dom_sf"/>
</dbReference>
<dbReference type="UniPathway" id="UPA00659"/>
<dbReference type="FunFam" id="3.90.226.10:FF:000011">
    <property type="entry name" value="Fatty acid oxidation complex subunit alpha"/>
    <property type="match status" value="1"/>
</dbReference>
<sequence>MDLQKSEFTSQQNLPVFQFSVRDDKVGIITIDVIGEKVNTLKAEFVNQFQDILKQAQQHSGVKGLIITSGKPDCFIAGADISMIDHCKTKEEASELAKAGQELFTQLENYPLPVVAAIDGVCLGGGLELALACHGRICSDNSKTRLGLPEVQLGLLPGSGGTQRLPRLVGVTAALDMILTGRQITAKKAYKLGLVDDVVSQDILLDVAAKWILSGKKDKKKHPITERFFANTTLGRNIFFGQAKKRTLAKTKGHYPATERILHVVERGLEKDIQTGFEEEARAFGELAMTPVSSALRYLFFASTSLKNETGSSEKPGNLHQVGILGGGLMGGGIAFVTATKGHLPVRIKDISDKGIAQALNYSYKALSKRVKQKRLSSREFQRQMALLSGTLDYSGFHQADIVIEAVFEDLALKQKMVTDIEDIGKGNIIFASNTSSLPIFKIAEKAQYPEKIIGLHYFSPVEKMPLVEVIPHATTSAKTIATTVAFAKKQGKVAIVVGDKPGFYVNRILAPYISEALTCLVEGEPIEHIDKALVQFGFPVGPIQLLDEVGIDIGTKITPILVNEFGQRFASPPAVDAIIADDRKGRKNGRGFYLYNEHVLPFSLGKHKKRPDTAIYSLLQIKPKSQLTSSEIAERCLLMMLNEAVRCLDEGIIKQPRDGDIGAVFGIGFPPFFGGPFRYMDSMGMSKITEKLNQLADKYGEKFSPCQRLVEMTERNERFYD</sequence>
<dbReference type="GO" id="GO:0016509">
    <property type="term" value="F:long-chain (3S)-3-hydroxyacyl-CoA dehydrogenase (NAD+) activity"/>
    <property type="evidence" value="ECO:0007669"/>
    <property type="project" value="TreeGrafter"/>
</dbReference>
<dbReference type="SUPFAM" id="SSF48179">
    <property type="entry name" value="6-phosphogluconate dehydrogenase C-terminal domain-like"/>
    <property type="match status" value="2"/>
</dbReference>
<evidence type="ECO:0000256" key="3">
    <source>
        <dbReference type="ARBA" id="ARBA00008750"/>
    </source>
</evidence>
<dbReference type="GO" id="GO:0070403">
    <property type="term" value="F:NAD+ binding"/>
    <property type="evidence" value="ECO:0007669"/>
    <property type="project" value="InterPro"/>
</dbReference>
<evidence type="ECO:0000313" key="18">
    <source>
        <dbReference type="Proteomes" id="UP000094023"/>
    </source>
</evidence>
<protein>
    <recommendedName>
        <fullName evidence="4">enoyl-CoA hydratase</fullName>
        <ecNumber evidence="4">4.2.1.17</ecNumber>
    </recommendedName>
</protein>
<dbReference type="PROSITE" id="PS00067">
    <property type="entry name" value="3HCDH"/>
    <property type="match status" value="1"/>
</dbReference>
<evidence type="ECO:0000256" key="13">
    <source>
        <dbReference type="ARBA" id="ARBA00023268"/>
    </source>
</evidence>
<keyword evidence="5" id="KW-0963">Cytoplasm</keyword>
<dbReference type="PATRIC" id="fig|1354337.4.peg.652"/>
<dbReference type="InterPro" id="IPR001753">
    <property type="entry name" value="Enoyl-CoA_hydra/iso"/>
</dbReference>
<comment type="pathway">
    <text evidence="1">Lipid metabolism; fatty acid beta-oxidation.</text>
</comment>
<dbReference type="PANTHER" id="PTHR43612">
    <property type="entry name" value="TRIFUNCTIONAL ENZYME SUBUNIT ALPHA"/>
    <property type="match status" value="1"/>
</dbReference>
<dbReference type="Pfam" id="PF00378">
    <property type="entry name" value="ECH_1"/>
    <property type="match status" value="1"/>
</dbReference>
<accession>A0A198GE86</accession>
<dbReference type="InterPro" id="IPR012802">
    <property type="entry name" value="FadJ"/>
</dbReference>
<reference evidence="17 18" key="1">
    <citation type="submission" date="2016-04" db="EMBL/GenBank/DDBJ databases">
        <title>ATOL: Assembling a taxonomically balanced genome-scale reconstruction of the evolutionary history of the Enterobacteriaceae.</title>
        <authorList>
            <person name="Plunkett G.III."/>
            <person name="Neeno-Eckwall E.C."/>
            <person name="Glasner J.D."/>
            <person name="Perna N.T."/>
        </authorList>
    </citation>
    <scope>NUCLEOTIDE SEQUENCE [LARGE SCALE GENOMIC DNA]</scope>
    <source>
        <strain evidence="17 18">ATCC 19692</strain>
    </source>
</reference>
<dbReference type="Gene3D" id="3.40.50.720">
    <property type="entry name" value="NAD(P)-binding Rossmann-like Domain"/>
    <property type="match status" value="1"/>
</dbReference>
<dbReference type="Gene3D" id="3.90.226.10">
    <property type="entry name" value="2-enoyl-CoA Hydratase, Chain A, domain 1"/>
    <property type="match status" value="1"/>
</dbReference>
<evidence type="ECO:0000256" key="5">
    <source>
        <dbReference type="ARBA" id="ARBA00022490"/>
    </source>
</evidence>
<keyword evidence="8 17" id="KW-0560">Oxidoreductase</keyword>
<dbReference type="RefSeq" id="WP_066746931.1">
    <property type="nucleotide sequence ID" value="NZ_LXEN01000030.1"/>
</dbReference>
<evidence type="ECO:0000259" key="16">
    <source>
        <dbReference type="Pfam" id="PF02737"/>
    </source>
</evidence>
<dbReference type="InterPro" id="IPR008927">
    <property type="entry name" value="6-PGluconate_DH-like_C_sf"/>
</dbReference>
<keyword evidence="9" id="KW-0520">NAD</keyword>
<keyword evidence="18" id="KW-1185">Reference proteome</keyword>
<dbReference type="GO" id="GO:0006635">
    <property type="term" value="P:fatty acid beta-oxidation"/>
    <property type="evidence" value="ECO:0007669"/>
    <property type="project" value="UniProtKB-UniPathway"/>
</dbReference>
<dbReference type="GO" id="GO:0008692">
    <property type="term" value="F:3-hydroxybutyryl-CoA epimerase activity"/>
    <property type="evidence" value="ECO:0007669"/>
    <property type="project" value="InterPro"/>
</dbReference>
<dbReference type="InterPro" id="IPR029045">
    <property type="entry name" value="ClpP/crotonase-like_dom_sf"/>
</dbReference>
<dbReference type="Proteomes" id="UP000094023">
    <property type="component" value="Unassembled WGS sequence"/>
</dbReference>
<evidence type="ECO:0000256" key="8">
    <source>
        <dbReference type="ARBA" id="ARBA00023002"/>
    </source>
</evidence>
<evidence type="ECO:0000256" key="9">
    <source>
        <dbReference type="ARBA" id="ARBA00023027"/>
    </source>
</evidence>
<evidence type="ECO:0000256" key="12">
    <source>
        <dbReference type="ARBA" id="ARBA00023239"/>
    </source>
</evidence>
<organism evidence="17 18">
    <name type="scientific">Proteus myxofaciens ATCC 19692</name>
    <dbReference type="NCBI Taxonomy" id="1354337"/>
    <lineage>
        <taxon>Bacteria</taxon>
        <taxon>Pseudomonadati</taxon>
        <taxon>Pseudomonadota</taxon>
        <taxon>Gammaproteobacteria</taxon>
        <taxon>Enterobacterales</taxon>
        <taxon>Morganellaceae</taxon>
        <taxon>Proteus</taxon>
    </lineage>
</organism>
<comment type="similarity">
    <text evidence="2">In the central section; belongs to the 3-hydroxyacyl-CoA dehydrogenase family.</text>
</comment>
<keyword evidence="13" id="KW-0511">Multifunctional enzyme</keyword>
<keyword evidence="7" id="KW-0442">Lipid degradation</keyword>
<evidence type="ECO:0000256" key="10">
    <source>
        <dbReference type="ARBA" id="ARBA00023098"/>
    </source>
</evidence>
<dbReference type="Pfam" id="PF00725">
    <property type="entry name" value="3HCDH"/>
    <property type="match status" value="2"/>
</dbReference>
<dbReference type="OrthoDB" id="5389341at2"/>
<dbReference type="FunFam" id="3.40.50.720:FF:000009">
    <property type="entry name" value="Fatty oxidation complex, alpha subunit"/>
    <property type="match status" value="1"/>
</dbReference>
<feature type="domain" description="3-hydroxyacyl-CoA dehydrogenase C-terminal" evidence="15">
    <location>
        <begin position="633"/>
        <end position="717"/>
    </location>
</feature>
<dbReference type="AlphaFoldDB" id="A0A198GE86"/>
<dbReference type="NCBIfam" id="NF008363">
    <property type="entry name" value="PRK11154.1"/>
    <property type="match status" value="1"/>
</dbReference>
<dbReference type="InterPro" id="IPR050136">
    <property type="entry name" value="FA_oxidation_alpha_subunit"/>
</dbReference>
<evidence type="ECO:0000256" key="11">
    <source>
        <dbReference type="ARBA" id="ARBA00023235"/>
    </source>
</evidence>
<dbReference type="EMBL" id="LXEN01000030">
    <property type="protein sequence ID" value="OAT35230.1"/>
    <property type="molecule type" value="Genomic_DNA"/>
</dbReference>
<evidence type="ECO:0000256" key="6">
    <source>
        <dbReference type="ARBA" id="ARBA00022832"/>
    </source>
</evidence>
<comment type="caution">
    <text evidence="17">The sequence shown here is derived from an EMBL/GenBank/DDBJ whole genome shotgun (WGS) entry which is preliminary data.</text>
</comment>
<evidence type="ECO:0000256" key="7">
    <source>
        <dbReference type="ARBA" id="ARBA00022963"/>
    </source>
</evidence>
<proteinExistence type="inferred from homology"/>
<evidence type="ECO:0000256" key="1">
    <source>
        <dbReference type="ARBA" id="ARBA00005005"/>
    </source>
</evidence>
<evidence type="ECO:0000256" key="2">
    <source>
        <dbReference type="ARBA" id="ARBA00007005"/>
    </source>
</evidence>
<dbReference type="GO" id="GO:0004300">
    <property type="term" value="F:enoyl-CoA hydratase activity"/>
    <property type="evidence" value="ECO:0007669"/>
    <property type="project" value="UniProtKB-EC"/>
</dbReference>
<evidence type="ECO:0000313" key="17">
    <source>
        <dbReference type="EMBL" id="OAT35230.1"/>
    </source>
</evidence>
<evidence type="ECO:0000256" key="4">
    <source>
        <dbReference type="ARBA" id="ARBA00012076"/>
    </source>
</evidence>
<dbReference type="NCBIfam" id="TIGR02440">
    <property type="entry name" value="FadJ"/>
    <property type="match status" value="1"/>
</dbReference>
<comment type="catalytic activity">
    <reaction evidence="14">
        <text>a (3S)-3-hydroxyacyl-CoA + NAD(+) = a 3-oxoacyl-CoA + NADH + H(+)</text>
        <dbReference type="Rhea" id="RHEA:22432"/>
        <dbReference type="ChEBI" id="CHEBI:15378"/>
        <dbReference type="ChEBI" id="CHEBI:57318"/>
        <dbReference type="ChEBI" id="CHEBI:57540"/>
        <dbReference type="ChEBI" id="CHEBI:57945"/>
        <dbReference type="ChEBI" id="CHEBI:90726"/>
        <dbReference type="EC" id="1.1.1.35"/>
    </reaction>
</comment>
<dbReference type="Pfam" id="PF02737">
    <property type="entry name" value="3HCDH_N"/>
    <property type="match status" value="1"/>
</dbReference>
<comment type="similarity">
    <text evidence="3">In the N-terminal section; belongs to the enoyl-CoA hydratase/isomerase family.</text>
</comment>
<keyword evidence="10" id="KW-0443">Lipid metabolism</keyword>